<sequence length="174" mass="18089">MLYVVVEELIPEIGLYGGGIFSAGEKRGILNAMNRNGSKKDEDCKMNIEERAAQAAAWKAAGQCNCAQAVLKAFEDKLPVDADTLMKLGAGYAAGMGCMESTCGALIGAVMVAGAATDGKGTPRISKELLQNFQEKCGATICKDLKGVETGAPLCPCPQCVRNAVLALGEVLGE</sequence>
<organism evidence="1 2">
    <name type="scientific">Faecalibacterium prausnitzii M21/2</name>
    <dbReference type="NCBI Taxonomy" id="411485"/>
    <lineage>
        <taxon>Bacteria</taxon>
        <taxon>Bacillati</taxon>
        <taxon>Bacillota</taxon>
        <taxon>Clostridia</taxon>
        <taxon>Eubacteriales</taxon>
        <taxon>Oscillospiraceae</taxon>
        <taxon>Faecalibacterium</taxon>
    </lineage>
</organism>
<dbReference type="Proteomes" id="UP000005945">
    <property type="component" value="Unassembled WGS sequence"/>
</dbReference>
<reference evidence="1 2" key="1">
    <citation type="submission" date="2007-09" db="EMBL/GenBank/DDBJ databases">
        <title>Draft genome sequence of Faecalibacterium prausnitzii M21/2.</title>
        <authorList>
            <person name="Sudarsanam P."/>
            <person name="Ley R."/>
            <person name="Guruge J."/>
            <person name="Turnbaugh P.J."/>
            <person name="Mahowald M."/>
            <person name="Liep D."/>
            <person name="Gordon J."/>
        </authorList>
    </citation>
    <scope>NUCLEOTIDE SEQUENCE [LARGE SCALE GENOMIC DNA]</scope>
    <source>
        <strain evidence="1 2">M21/2</strain>
    </source>
</reference>
<accession>A8S8U4</accession>
<gene>
    <name evidence="1" type="ORF">FAEPRAM212_00952</name>
</gene>
<dbReference type="AlphaFoldDB" id="A8S8U4"/>
<dbReference type="EMBL" id="ABED02000021">
    <property type="protein sequence ID" value="EDP22324.1"/>
    <property type="molecule type" value="Genomic_DNA"/>
</dbReference>
<comment type="caution">
    <text evidence="1">The sequence shown here is derived from an EMBL/GenBank/DDBJ whole genome shotgun (WGS) entry which is preliminary data.</text>
</comment>
<dbReference type="HOGENOM" id="CLU_091283_2_0_9"/>
<protein>
    <submittedName>
        <fullName evidence="1">Oxidoreductase</fullName>
    </submittedName>
</protein>
<dbReference type="InterPro" id="IPR010181">
    <property type="entry name" value="CGCAxxGCC_motif"/>
</dbReference>
<dbReference type="NCBIfam" id="TIGR01909">
    <property type="entry name" value="C_GCAxxG_C_C"/>
    <property type="match status" value="1"/>
</dbReference>
<evidence type="ECO:0000313" key="2">
    <source>
        <dbReference type="Proteomes" id="UP000005945"/>
    </source>
</evidence>
<dbReference type="Pfam" id="PF09719">
    <property type="entry name" value="C_GCAxxG_C_C"/>
    <property type="match status" value="1"/>
</dbReference>
<name>A8S8U4_9FIRM</name>
<proteinExistence type="predicted"/>
<evidence type="ECO:0000313" key="1">
    <source>
        <dbReference type="EMBL" id="EDP22324.1"/>
    </source>
</evidence>
<reference evidence="1 2" key="2">
    <citation type="submission" date="2007-09" db="EMBL/GenBank/DDBJ databases">
        <authorList>
            <person name="Fulton L."/>
            <person name="Clifton S."/>
            <person name="Fulton B."/>
            <person name="Xu J."/>
            <person name="Minx P."/>
            <person name="Pepin K.H."/>
            <person name="Johnson M."/>
            <person name="Thiruvilangam P."/>
            <person name="Bhonagiri V."/>
            <person name="Nash W.E."/>
            <person name="Mardis E.R."/>
            <person name="Wilson R.K."/>
        </authorList>
    </citation>
    <scope>NUCLEOTIDE SEQUENCE [LARGE SCALE GENOMIC DNA]</scope>
    <source>
        <strain evidence="1 2">M21/2</strain>
    </source>
</reference>